<accession>A0ABU3KA90</accession>
<name>A0ABU3KA90_9BACT</name>
<protein>
    <submittedName>
        <fullName evidence="1">Uncharacterized protein</fullName>
    </submittedName>
</protein>
<proteinExistence type="predicted"/>
<gene>
    <name evidence="1" type="ORF">PPG34_13205</name>
</gene>
<dbReference type="Proteomes" id="UP001250932">
    <property type="component" value="Unassembled WGS sequence"/>
</dbReference>
<comment type="caution">
    <text evidence="1">The sequence shown here is derived from an EMBL/GenBank/DDBJ whole genome shotgun (WGS) entry which is preliminary data.</text>
</comment>
<evidence type="ECO:0000313" key="1">
    <source>
        <dbReference type="EMBL" id="MDT7043312.1"/>
    </source>
</evidence>
<organism evidence="1 2">
    <name type="scientific">Candidatus Nitronereus thalassa</name>
    <dbReference type="NCBI Taxonomy" id="3020898"/>
    <lineage>
        <taxon>Bacteria</taxon>
        <taxon>Pseudomonadati</taxon>
        <taxon>Nitrospirota</taxon>
        <taxon>Nitrospiria</taxon>
        <taxon>Nitrospirales</taxon>
        <taxon>Nitrospiraceae</taxon>
        <taxon>Candidatus Nitronereus</taxon>
    </lineage>
</organism>
<dbReference type="RefSeq" id="WP_313833880.1">
    <property type="nucleotide sequence ID" value="NZ_JAQOUE010000001.1"/>
</dbReference>
<reference evidence="1 2" key="1">
    <citation type="journal article" date="2023" name="ISME J.">
        <title>Cultivation and genomic characterization of novel and ubiquitous marine nitrite-oxidizing bacteria from the Nitrospirales.</title>
        <authorList>
            <person name="Mueller A.J."/>
            <person name="Daebeler A."/>
            <person name="Herbold C.W."/>
            <person name="Kirkegaard R.H."/>
            <person name="Daims H."/>
        </authorList>
    </citation>
    <scope>NUCLEOTIDE SEQUENCE [LARGE SCALE GENOMIC DNA]</scope>
    <source>
        <strain evidence="1 2">EB</strain>
    </source>
</reference>
<dbReference type="EMBL" id="JAQOUE010000001">
    <property type="protein sequence ID" value="MDT7043312.1"/>
    <property type="molecule type" value="Genomic_DNA"/>
</dbReference>
<evidence type="ECO:0000313" key="2">
    <source>
        <dbReference type="Proteomes" id="UP001250932"/>
    </source>
</evidence>
<keyword evidence="2" id="KW-1185">Reference proteome</keyword>
<sequence length="74" mass="8320">MHCTRCKGTMVADYFIDMENSGELWMPGWRCLACGEVVDPLIMKHRLAQEKTPEIAEAATRKKRKALPVGGVKD</sequence>